<dbReference type="InterPro" id="IPR003593">
    <property type="entry name" value="AAA+_ATPase"/>
</dbReference>
<dbReference type="GO" id="GO:0006281">
    <property type="term" value="P:DNA repair"/>
    <property type="evidence" value="ECO:0007669"/>
    <property type="project" value="InterPro"/>
</dbReference>
<dbReference type="AlphaFoldDB" id="A0AAV7DLQ0"/>
<evidence type="ECO:0000256" key="7">
    <source>
        <dbReference type="ARBA" id="ARBA00023306"/>
    </source>
</evidence>
<gene>
    <name evidence="10" type="ORF">GDO81_002622</name>
</gene>
<dbReference type="SMART" id="SM00382">
    <property type="entry name" value="AAA"/>
    <property type="match status" value="1"/>
</dbReference>
<feature type="region of interest" description="Disordered" evidence="8">
    <location>
        <begin position="28"/>
        <end position="87"/>
    </location>
</feature>
<dbReference type="SUPFAM" id="SSF52540">
    <property type="entry name" value="P-loop containing nucleoside triphosphate hydrolases"/>
    <property type="match status" value="1"/>
</dbReference>
<keyword evidence="3" id="KW-0547">Nucleotide-binding</keyword>
<keyword evidence="4" id="KW-0227">DNA damage</keyword>
<feature type="region of interest" description="Disordered" evidence="8">
    <location>
        <begin position="347"/>
        <end position="380"/>
    </location>
</feature>
<evidence type="ECO:0000313" key="11">
    <source>
        <dbReference type="Proteomes" id="UP000824782"/>
    </source>
</evidence>
<dbReference type="GO" id="GO:0033314">
    <property type="term" value="P:mitotic DNA replication checkpoint signaling"/>
    <property type="evidence" value="ECO:0007669"/>
    <property type="project" value="TreeGrafter"/>
</dbReference>
<organism evidence="10 11">
    <name type="scientific">Engystomops pustulosus</name>
    <name type="common">Tungara frog</name>
    <name type="synonym">Physalaemus pustulosus</name>
    <dbReference type="NCBI Taxonomy" id="76066"/>
    <lineage>
        <taxon>Eukaryota</taxon>
        <taxon>Metazoa</taxon>
        <taxon>Chordata</taxon>
        <taxon>Craniata</taxon>
        <taxon>Vertebrata</taxon>
        <taxon>Euteleostomi</taxon>
        <taxon>Amphibia</taxon>
        <taxon>Batrachia</taxon>
        <taxon>Anura</taxon>
        <taxon>Neobatrachia</taxon>
        <taxon>Hyloidea</taxon>
        <taxon>Leptodactylidae</taxon>
        <taxon>Leiuperinae</taxon>
        <taxon>Engystomops</taxon>
    </lineage>
</organism>
<comment type="caution">
    <text evidence="10">The sequence shown here is derived from an EMBL/GenBank/DDBJ whole genome shotgun (WGS) entry which is preliminary data.</text>
</comment>
<dbReference type="GO" id="GO:0005634">
    <property type="term" value="C:nucleus"/>
    <property type="evidence" value="ECO:0007669"/>
    <property type="project" value="UniProtKB-SubCell"/>
</dbReference>
<evidence type="ECO:0000256" key="1">
    <source>
        <dbReference type="ARBA" id="ARBA00004123"/>
    </source>
</evidence>
<feature type="compositionally biased region" description="Acidic residues" evidence="8">
    <location>
        <begin position="660"/>
        <end position="673"/>
    </location>
</feature>
<reference evidence="10" key="1">
    <citation type="thesis" date="2020" institute="ProQuest LLC" country="789 East Eisenhower Parkway, Ann Arbor, MI, USA">
        <title>Comparative Genomics and Chromosome Evolution.</title>
        <authorList>
            <person name="Mudd A.B."/>
        </authorList>
    </citation>
    <scope>NUCLEOTIDE SEQUENCE</scope>
    <source>
        <strain evidence="10">237g6f4</strain>
        <tissue evidence="10">Blood</tissue>
    </source>
</reference>
<dbReference type="PANTHER" id="PTHR12172">
    <property type="entry name" value="CELL CYCLE CHECKPOINT PROTEIN RAD17"/>
    <property type="match status" value="1"/>
</dbReference>
<evidence type="ECO:0000256" key="6">
    <source>
        <dbReference type="ARBA" id="ARBA00023242"/>
    </source>
</evidence>
<dbReference type="EMBL" id="WNYA01000001">
    <property type="protein sequence ID" value="KAG8598468.1"/>
    <property type="molecule type" value="Genomic_DNA"/>
</dbReference>
<keyword evidence="6" id="KW-0539">Nucleus</keyword>
<name>A0AAV7DLQ0_ENGPU</name>
<evidence type="ECO:0000256" key="5">
    <source>
        <dbReference type="ARBA" id="ARBA00022840"/>
    </source>
</evidence>
<dbReference type="EMBL" id="WNYA01000001">
    <property type="protein sequence ID" value="KAG8598469.1"/>
    <property type="molecule type" value="Genomic_DNA"/>
</dbReference>
<proteinExistence type="inferred from homology"/>
<keyword evidence="7" id="KW-0131">Cell cycle</keyword>
<dbReference type="NCBIfam" id="TIGR00602">
    <property type="entry name" value="rad24"/>
    <property type="match status" value="1"/>
</dbReference>
<dbReference type="GO" id="GO:0005524">
    <property type="term" value="F:ATP binding"/>
    <property type="evidence" value="ECO:0007669"/>
    <property type="project" value="UniProtKB-KW"/>
</dbReference>
<comment type="similarity">
    <text evidence="2">Belongs to the rad17/RAD24 family.</text>
</comment>
<feature type="compositionally biased region" description="Basic residues" evidence="8">
    <location>
        <begin position="350"/>
        <end position="371"/>
    </location>
</feature>
<feature type="compositionally biased region" description="Basic and acidic residues" evidence="8">
    <location>
        <begin position="623"/>
        <end position="632"/>
    </location>
</feature>
<feature type="domain" description="AAA+ ATPase" evidence="9">
    <location>
        <begin position="122"/>
        <end position="275"/>
    </location>
</feature>
<protein>
    <recommendedName>
        <fullName evidence="9">AAA+ ATPase domain-containing protein</fullName>
    </recommendedName>
</protein>
<evidence type="ECO:0000256" key="8">
    <source>
        <dbReference type="SAM" id="MobiDB-lite"/>
    </source>
</evidence>
<dbReference type="Gene3D" id="1.10.8.60">
    <property type="match status" value="1"/>
</dbReference>
<evidence type="ECO:0000259" key="9">
    <source>
        <dbReference type="SMART" id="SM00382"/>
    </source>
</evidence>
<dbReference type="GO" id="GO:0031389">
    <property type="term" value="C:Rad17 RFC-like complex"/>
    <property type="evidence" value="ECO:0007669"/>
    <property type="project" value="InterPro"/>
</dbReference>
<dbReference type="GO" id="GO:0000077">
    <property type="term" value="P:DNA damage checkpoint signaling"/>
    <property type="evidence" value="ECO:0007669"/>
    <property type="project" value="InterPro"/>
</dbReference>
<evidence type="ECO:0000256" key="2">
    <source>
        <dbReference type="ARBA" id="ARBA00006168"/>
    </source>
</evidence>
<dbReference type="InterPro" id="IPR004582">
    <property type="entry name" value="Checkpoint_prot_Rad17_Rad24"/>
</dbReference>
<comment type="subcellular location">
    <subcellularLocation>
        <location evidence="1">Nucleus</location>
    </subcellularLocation>
</comment>
<dbReference type="GO" id="GO:0003689">
    <property type="term" value="F:DNA clamp loader activity"/>
    <property type="evidence" value="ECO:0007669"/>
    <property type="project" value="InterPro"/>
</dbReference>
<dbReference type="GO" id="GO:0003682">
    <property type="term" value="F:chromatin binding"/>
    <property type="evidence" value="ECO:0007669"/>
    <property type="project" value="TreeGrafter"/>
</dbReference>
<dbReference type="Proteomes" id="UP000824782">
    <property type="component" value="Unassembled WGS sequence"/>
</dbReference>
<dbReference type="FunFam" id="3.40.50.300:FF:001661">
    <property type="entry name" value="RAD17 checkpoint clamp loader component"/>
    <property type="match status" value="1"/>
</dbReference>
<sequence>MSKTSCRRKVTSAKITDWVEPSFEDFFGNSGKVTSQTFGASKRAAGKKDESTLENKSQSKKRANPFSATHCNDGGKATSGQSQNDPWIDKYRPNIQADLAVHKKKVEEVETWLRAHAAKQQGGSILLLTGPPGCGKTATILVLAKEMEIQVQEWINPLMQEYKSDEPPEIFDREMGFQIFTSQSQSALFQDFLLRANKYNKLQMLGESPSTDQKLIIVDDMPNQFYRDPTILHDILRKFVKTGRCPLVFIISDSLSGDSHQRRLFPKDIQDELCVCNISFNPVAPTSMMKVLSRIAATEASTSGGKFVIPDKEALELLCSGCSGDIRSAINSLQFSALKDSSLPTDFWTKKKGKQPKASKSSSKSKSKKKSDKAGDHSDEVQAIGGKDASLFLFRALGKILHCKREAPEAELISHKLPSHLSQHDRDLLLVLPEAVVEKSHMRSELFNLYLHQNYLDFFSDIDDVVRASEYLSAADVLTGDWNSRSTLNVYSSSVASRGVIHSNTSRAFANCQSGVGFRPLHKPQWLLVNRKYQENALAARELFSSFCSSPMCLQTQVVPYLAKLTNPLRNQAQIAYIQDVGRLPLKRHFERIRLEALTDKDPGDADSGDEEDPAHGQVTKETGCKLGDKTPDGSLPSSQGGEGDLPISQPQPVTAQAIMEDEDVKIEEYDSD</sequence>
<dbReference type="Pfam" id="PF03215">
    <property type="entry name" value="Rad17"/>
    <property type="match status" value="1"/>
</dbReference>
<dbReference type="InterPro" id="IPR018324">
    <property type="entry name" value="Rad17/Rad24_fun/met"/>
</dbReference>
<feature type="region of interest" description="Disordered" evidence="8">
    <location>
        <begin position="599"/>
        <end position="673"/>
    </location>
</feature>
<dbReference type="EMBL" id="WNYA01000001">
    <property type="protein sequence ID" value="KAG8598467.1"/>
    <property type="molecule type" value="Genomic_DNA"/>
</dbReference>
<accession>A0AAV7DLQ0</accession>
<dbReference type="EMBL" id="WNYA01000001">
    <property type="protein sequence ID" value="KAG8598466.1"/>
    <property type="molecule type" value="Genomic_DNA"/>
</dbReference>
<evidence type="ECO:0000256" key="4">
    <source>
        <dbReference type="ARBA" id="ARBA00022763"/>
    </source>
</evidence>
<keyword evidence="11" id="KW-1185">Reference proteome</keyword>
<dbReference type="PANTHER" id="PTHR12172:SF0">
    <property type="entry name" value="CELL CYCLE CHECKPOINT PROTEIN RAD17"/>
    <property type="match status" value="1"/>
</dbReference>
<evidence type="ECO:0000256" key="3">
    <source>
        <dbReference type="ARBA" id="ARBA00022741"/>
    </source>
</evidence>
<dbReference type="InterPro" id="IPR027417">
    <property type="entry name" value="P-loop_NTPase"/>
</dbReference>
<keyword evidence="5" id="KW-0067">ATP-binding</keyword>
<dbReference type="Gene3D" id="3.40.50.300">
    <property type="entry name" value="P-loop containing nucleotide triphosphate hydrolases"/>
    <property type="match status" value="1"/>
</dbReference>
<evidence type="ECO:0000313" key="10">
    <source>
        <dbReference type="EMBL" id="KAG8598467.1"/>
    </source>
</evidence>